<protein>
    <submittedName>
        <fullName evidence="1">Uncharacterized protein</fullName>
    </submittedName>
</protein>
<dbReference type="EMBL" id="MK500334">
    <property type="protein sequence ID" value="QBK86357.1"/>
    <property type="molecule type" value="Genomic_DNA"/>
</dbReference>
<organism evidence="1">
    <name type="scientific">Marseillevirus LCMAC102</name>
    <dbReference type="NCBI Taxonomy" id="2506603"/>
    <lineage>
        <taxon>Viruses</taxon>
        <taxon>Varidnaviria</taxon>
        <taxon>Bamfordvirae</taxon>
        <taxon>Nucleocytoviricota</taxon>
        <taxon>Megaviricetes</taxon>
        <taxon>Pimascovirales</taxon>
        <taxon>Pimascovirales incertae sedis</taxon>
        <taxon>Marseilleviridae</taxon>
    </lineage>
</organism>
<evidence type="ECO:0000313" key="1">
    <source>
        <dbReference type="EMBL" id="QBK86357.1"/>
    </source>
</evidence>
<sequence>MKLFFFPEFRNMQLIKQFQIRFPNIELPTYSLTEKTSGEFCEIMNTSVKLFYENEDGIDEVVNSMIEIGFQLIERNPFHILSFKVADKTIHTKKYYGDRVILSG</sequence>
<name>A0A481YTU6_9VIRU</name>
<reference evidence="1" key="1">
    <citation type="journal article" date="2019" name="MBio">
        <title>Virus Genomes from Deep Sea Sediments Expand the Ocean Megavirome and Support Independent Origins of Viral Gigantism.</title>
        <authorList>
            <person name="Backstrom D."/>
            <person name="Yutin N."/>
            <person name="Jorgensen S.L."/>
            <person name="Dharamshi J."/>
            <person name="Homa F."/>
            <person name="Zaremba-Niedwiedzka K."/>
            <person name="Spang A."/>
            <person name="Wolf Y.I."/>
            <person name="Koonin E.V."/>
            <person name="Ettema T.J."/>
        </authorList>
    </citation>
    <scope>NUCLEOTIDE SEQUENCE</scope>
</reference>
<proteinExistence type="predicted"/>
<gene>
    <name evidence="1" type="ORF">LCMAC102_01520</name>
</gene>
<accession>A0A481YTU6</accession>